<feature type="compositionally biased region" description="Basic and acidic residues" evidence="1">
    <location>
        <begin position="33"/>
        <end position="47"/>
    </location>
</feature>
<dbReference type="Proteomes" id="UP000717696">
    <property type="component" value="Unassembled WGS sequence"/>
</dbReference>
<sequence>MTRLSSAEPAKATKHKGTRSVSTLTQSQHARKRANDREAQRANRVRTKEKIGRLERELEELKTIQELIHRNKALEDEISRLRETMGFPAGQRYNRHVFDDSIIALSGTMSSPRSSQFPECSAIQDFGQSYLPLPDACGPSGSNIACSTGSSPSSSGNTDEYGDAYISIRAPTSIVQCFPSSTIACLRGQDVETVFEDMGPGKDVRVHRR</sequence>
<evidence type="ECO:0000313" key="2">
    <source>
        <dbReference type="EMBL" id="KAH7110630.1"/>
    </source>
</evidence>
<accession>A0A9P9I8N5</accession>
<evidence type="ECO:0008006" key="4">
    <source>
        <dbReference type="Google" id="ProtNLM"/>
    </source>
</evidence>
<protein>
    <recommendedName>
        <fullName evidence="4">BZIP domain-containing protein</fullName>
    </recommendedName>
</protein>
<proteinExistence type="predicted"/>
<gene>
    <name evidence="2" type="ORF">B0J13DRAFT_632029</name>
</gene>
<evidence type="ECO:0000313" key="3">
    <source>
        <dbReference type="Proteomes" id="UP000717696"/>
    </source>
</evidence>
<dbReference type="EMBL" id="JAGMUU010000061">
    <property type="protein sequence ID" value="KAH7110630.1"/>
    <property type="molecule type" value="Genomic_DNA"/>
</dbReference>
<dbReference type="GO" id="GO:0003700">
    <property type="term" value="F:DNA-binding transcription factor activity"/>
    <property type="evidence" value="ECO:0007669"/>
    <property type="project" value="InterPro"/>
</dbReference>
<reference evidence="2" key="1">
    <citation type="journal article" date="2021" name="Nat. Commun.">
        <title>Genetic determinants of endophytism in the Arabidopsis root mycobiome.</title>
        <authorList>
            <person name="Mesny F."/>
            <person name="Miyauchi S."/>
            <person name="Thiergart T."/>
            <person name="Pickel B."/>
            <person name="Atanasova L."/>
            <person name="Karlsson M."/>
            <person name="Huettel B."/>
            <person name="Barry K.W."/>
            <person name="Haridas S."/>
            <person name="Chen C."/>
            <person name="Bauer D."/>
            <person name="Andreopoulos W."/>
            <person name="Pangilinan J."/>
            <person name="LaButti K."/>
            <person name="Riley R."/>
            <person name="Lipzen A."/>
            <person name="Clum A."/>
            <person name="Drula E."/>
            <person name="Henrissat B."/>
            <person name="Kohler A."/>
            <person name="Grigoriev I.V."/>
            <person name="Martin F.M."/>
            <person name="Hacquard S."/>
        </authorList>
    </citation>
    <scope>NUCLEOTIDE SEQUENCE</scope>
    <source>
        <strain evidence="2">MPI-CAGE-AT-0021</strain>
    </source>
</reference>
<comment type="caution">
    <text evidence="2">The sequence shown here is derived from an EMBL/GenBank/DDBJ whole genome shotgun (WGS) entry which is preliminary data.</text>
</comment>
<feature type="compositionally biased region" description="Polar residues" evidence="1">
    <location>
        <begin position="19"/>
        <end position="28"/>
    </location>
</feature>
<dbReference type="InterPro" id="IPR046347">
    <property type="entry name" value="bZIP_sf"/>
</dbReference>
<dbReference type="PANTHER" id="PTHR37012:SF2">
    <property type="entry name" value="BZIP DOMAIN-CONTAINING PROTEIN-RELATED"/>
    <property type="match status" value="1"/>
</dbReference>
<dbReference type="SUPFAM" id="SSF57959">
    <property type="entry name" value="Leucine zipper domain"/>
    <property type="match status" value="1"/>
</dbReference>
<evidence type="ECO:0000256" key="1">
    <source>
        <dbReference type="SAM" id="MobiDB-lite"/>
    </source>
</evidence>
<organism evidence="2 3">
    <name type="scientific">Dactylonectria estremocensis</name>
    <dbReference type="NCBI Taxonomy" id="1079267"/>
    <lineage>
        <taxon>Eukaryota</taxon>
        <taxon>Fungi</taxon>
        <taxon>Dikarya</taxon>
        <taxon>Ascomycota</taxon>
        <taxon>Pezizomycotina</taxon>
        <taxon>Sordariomycetes</taxon>
        <taxon>Hypocreomycetidae</taxon>
        <taxon>Hypocreales</taxon>
        <taxon>Nectriaceae</taxon>
        <taxon>Dactylonectria</taxon>
    </lineage>
</organism>
<dbReference type="CDD" id="cd14688">
    <property type="entry name" value="bZIP_YAP"/>
    <property type="match status" value="1"/>
</dbReference>
<dbReference type="Gene3D" id="1.20.5.170">
    <property type="match status" value="1"/>
</dbReference>
<name>A0A9P9I8N5_9HYPO</name>
<dbReference type="OrthoDB" id="3535998at2759"/>
<dbReference type="PANTHER" id="PTHR37012">
    <property type="entry name" value="B-ZIP TRANSCRIPTION FACTOR (EUROFUNG)-RELATED"/>
    <property type="match status" value="1"/>
</dbReference>
<feature type="region of interest" description="Disordered" evidence="1">
    <location>
        <begin position="1"/>
        <end position="47"/>
    </location>
</feature>
<dbReference type="AlphaFoldDB" id="A0A9P9I8N5"/>
<keyword evidence="3" id="KW-1185">Reference proteome</keyword>